<dbReference type="InterPro" id="IPR015915">
    <property type="entry name" value="Kelch-typ_b-propeller"/>
</dbReference>
<keyword evidence="1" id="KW-0880">Kelch repeat</keyword>
<comment type="caution">
    <text evidence="3">The sequence shown here is derived from an EMBL/GenBank/DDBJ whole genome shotgun (WGS) entry which is preliminary data.</text>
</comment>
<dbReference type="SUPFAM" id="SSF50965">
    <property type="entry name" value="Galactose oxidase, central domain"/>
    <property type="match status" value="1"/>
</dbReference>
<evidence type="ECO:0000256" key="2">
    <source>
        <dbReference type="ARBA" id="ARBA00022737"/>
    </source>
</evidence>
<dbReference type="PANTHER" id="PTHR46344:SF27">
    <property type="entry name" value="KELCH REPEAT SUPERFAMILY PROTEIN"/>
    <property type="match status" value="1"/>
</dbReference>
<dbReference type="EMBL" id="BAABAS010000012">
    <property type="protein sequence ID" value="GAA4235102.1"/>
    <property type="molecule type" value="Genomic_DNA"/>
</dbReference>
<dbReference type="SMART" id="SM00612">
    <property type="entry name" value="Kelch"/>
    <property type="match status" value="5"/>
</dbReference>
<gene>
    <name evidence="3" type="ORF">GCM10022254_41610</name>
</gene>
<dbReference type="InterPro" id="IPR011043">
    <property type="entry name" value="Gal_Oxase/kelch_b-propeller"/>
</dbReference>
<evidence type="ECO:0000313" key="4">
    <source>
        <dbReference type="Proteomes" id="UP001501710"/>
    </source>
</evidence>
<organism evidence="3 4">
    <name type="scientific">Actinomadura meridiana</name>
    <dbReference type="NCBI Taxonomy" id="559626"/>
    <lineage>
        <taxon>Bacteria</taxon>
        <taxon>Bacillati</taxon>
        <taxon>Actinomycetota</taxon>
        <taxon>Actinomycetes</taxon>
        <taxon>Streptosporangiales</taxon>
        <taxon>Thermomonosporaceae</taxon>
        <taxon>Actinomadura</taxon>
    </lineage>
</organism>
<dbReference type="Proteomes" id="UP001501710">
    <property type="component" value="Unassembled WGS sequence"/>
</dbReference>
<evidence type="ECO:0000313" key="3">
    <source>
        <dbReference type="EMBL" id="GAA4235102.1"/>
    </source>
</evidence>
<accession>A0ABP8C8B5</accession>
<keyword evidence="2" id="KW-0677">Repeat</keyword>
<keyword evidence="4" id="KW-1185">Reference proteome</keyword>
<dbReference type="PANTHER" id="PTHR46344">
    <property type="entry name" value="OS02G0202900 PROTEIN"/>
    <property type="match status" value="1"/>
</dbReference>
<protein>
    <submittedName>
        <fullName evidence="3">Uncharacterized protein</fullName>
    </submittedName>
</protein>
<sequence>MTRPHPLTGGSSTLAMLSAPDAARAAEPLAAVGTWTAAKDMPVSGYWALPGDGATLLDDKTVLVAGGEDGARNAKADCALFKPGTGEWETTGSLTISRRLHTQTKLGDGKVLVVGGITGPFSQPLAPVASAEIYDPASRTWTATGALHQARFSHSASLLPNGNVLVAGGIAPRDAQSFSVLDSAEIFDPQTGEWTTIAPMLDARGGHPAVPLRGGKVLMVGGMTILGRGLFSGLAFCEIFDPTVDPTAAPWTSTGSMAAVRSSHQATLLADGTVLVTGGDSQGLQEDWTYSPYSQWTTERFNPANGVWTPAEGMSTGRSHHRAVALKSGKLLVIGGTDEATFDVGYQNAAIYDPGARTWTDTGGMVTGRWAFAAIELDDGRVLAAGGITRSGASTPEPGDIVTAASETFKA</sequence>
<dbReference type="Gene3D" id="2.120.10.80">
    <property type="entry name" value="Kelch-type beta propeller"/>
    <property type="match status" value="1"/>
</dbReference>
<name>A0ABP8C8B5_9ACTN</name>
<dbReference type="InterPro" id="IPR037293">
    <property type="entry name" value="Gal_Oxidase_central_sf"/>
</dbReference>
<proteinExistence type="predicted"/>
<evidence type="ECO:0000256" key="1">
    <source>
        <dbReference type="ARBA" id="ARBA00022441"/>
    </source>
</evidence>
<reference evidence="4" key="1">
    <citation type="journal article" date="2019" name="Int. J. Syst. Evol. Microbiol.">
        <title>The Global Catalogue of Microorganisms (GCM) 10K type strain sequencing project: providing services to taxonomists for standard genome sequencing and annotation.</title>
        <authorList>
            <consortium name="The Broad Institute Genomics Platform"/>
            <consortium name="The Broad Institute Genome Sequencing Center for Infectious Disease"/>
            <person name="Wu L."/>
            <person name="Ma J."/>
        </authorList>
    </citation>
    <scope>NUCLEOTIDE SEQUENCE [LARGE SCALE GENOMIC DNA]</scope>
    <source>
        <strain evidence="4">JCM 17440</strain>
    </source>
</reference>
<dbReference type="Gene3D" id="2.130.10.80">
    <property type="entry name" value="Galactose oxidase/kelch, beta-propeller"/>
    <property type="match status" value="3"/>
</dbReference>
<dbReference type="InterPro" id="IPR006652">
    <property type="entry name" value="Kelch_1"/>
</dbReference>
<dbReference type="Pfam" id="PF01344">
    <property type="entry name" value="Kelch_1"/>
    <property type="match status" value="2"/>
</dbReference>
<dbReference type="RefSeq" id="WP_344899085.1">
    <property type="nucleotide sequence ID" value="NZ_BAABAS010000012.1"/>
</dbReference>